<dbReference type="InterPro" id="IPR017441">
    <property type="entry name" value="Protein_kinase_ATP_BS"/>
</dbReference>
<name>A0A084FYR9_PSEDA</name>
<keyword evidence="5" id="KW-0418">Kinase</keyword>
<dbReference type="PANTHER" id="PTHR47634">
    <property type="entry name" value="PROTEIN KINASE DOMAIN-CONTAINING PROTEIN-RELATED"/>
    <property type="match status" value="1"/>
</dbReference>
<keyword evidence="11" id="KW-1185">Reference proteome</keyword>
<dbReference type="EC" id="2.7.11.1" evidence="1"/>
<dbReference type="SUPFAM" id="SSF56112">
    <property type="entry name" value="Protein kinase-like (PK-like)"/>
    <property type="match status" value="1"/>
</dbReference>
<dbReference type="GO" id="GO:0000245">
    <property type="term" value="P:spliceosomal complex assembly"/>
    <property type="evidence" value="ECO:0007669"/>
    <property type="project" value="TreeGrafter"/>
</dbReference>
<evidence type="ECO:0000313" key="10">
    <source>
        <dbReference type="EMBL" id="KEZ40231.1"/>
    </source>
</evidence>
<evidence type="ECO:0000256" key="2">
    <source>
        <dbReference type="ARBA" id="ARBA00022527"/>
    </source>
</evidence>
<evidence type="ECO:0000256" key="5">
    <source>
        <dbReference type="ARBA" id="ARBA00022777"/>
    </source>
</evidence>
<keyword evidence="2" id="KW-0723">Serine/threonine-protein kinase</keyword>
<comment type="caution">
    <text evidence="10">The sequence shown here is derived from an EMBL/GenBank/DDBJ whole genome shotgun (WGS) entry which is preliminary data.</text>
</comment>
<dbReference type="EMBL" id="JOWA01000132">
    <property type="protein sequence ID" value="KEZ40231.1"/>
    <property type="molecule type" value="Genomic_DNA"/>
</dbReference>
<dbReference type="InterPro" id="IPR051334">
    <property type="entry name" value="SRPK"/>
</dbReference>
<dbReference type="OrthoDB" id="5979581at2759"/>
<dbReference type="PROSITE" id="PS00107">
    <property type="entry name" value="PROTEIN_KINASE_ATP"/>
    <property type="match status" value="1"/>
</dbReference>
<dbReference type="AlphaFoldDB" id="A0A084FYR9"/>
<dbReference type="GO" id="GO:0050684">
    <property type="term" value="P:regulation of mRNA processing"/>
    <property type="evidence" value="ECO:0007669"/>
    <property type="project" value="TreeGrafter"/>
</dbReference>
<dbReference type="HOGENOM" id="CLU_2513914_0_0_1"/>
<protein>
    <recommendedName>
        <fullName evidence="1">non-specific serine/threonine protein kinase</fullName>
        <ecNumber evidence="1">2.7.11.1</ecNumber>
    </recommendedName>
</protein>
<evidence type="ECO:0000256" key="8">
    <source>
        <dbReference type="ARBA" id="ARBA00048679"/>
    </source>
</evidence>
<comment type="catalytic activity">
    <reaction evidence="8">
        <text>L-seryl-[protein] + ATP = O-phospho-L-seryl-[protein] + ADP + H(+)</text>
        <dbReference type="Rhea" id="RHEA:17989"/>
        <dbReference type="Rhea" id="RHEA-COMP:9863"/>
        <dbReference type="Rhea" id="RHEA-COMP:11604"/>
        <dbReference type="ChEBI" id="CHEBI:15378"/>
        <dbReference type="ChEBI" id="CHEBI:29999"/>
        <dbReference type="ChEBI" id="CHEBI:30616"/>
        <dbReference type="ChEBI" id="CHEBI:83421"/>
        <dbReference type="ChEBI" id="CHEBI:456216"/>
        <dbReference type="EC" id="2.7.11.1"/>
    </reaction>
</comment>
<dbReference type="VEuPathDB" id="FungiDB:SAPIO_CDS9292"/>
<evidence type="ECO:0000256" key="1">
    <source>
        <dbReference type="ARBA" id="ARBA00012513"/>
    </source>
</evidence>
<keyword evidence="6 9" id="KW-0067">ATP-binding</keyword>
<dbReference type="KEGG" id="sapo:SAPIO_CDS9292"/>
<evidence type="ECO:0000256" key="9">
    <source>
        <dbReference type="PROSITE-ProRule" id="PRU10141"/>
    </source>
</evidence>
<evidence type="ECO:0000256" key="7">
    <source>
        <dbReference type="ARBA" id="ARBA00047899"/>
    </source>
</evidence>
<dbReference type="InterPro" id="IPR011009">
    <property type="entry name" value="Kinase-like_dom_sf"/>
</dbReference>
<dbReference type="GO" id="GO:0005634">
    <property type="term" value="C:nucleus"/>
    <property type="evidence" value="ECO:0007669"/>
    <property type="project" value="TreeGrafter"/>
</dbReference>
<dbReference type="Gene3D" id="3.30.200.20">
    <property type="entry name" value="Phosphorylase Kinase, domain 1"/>
    <property type="match status" value="1"/>
</dbReference>
<evidence type="ECO:0000256" key="6">
    <source>
        <dbReference type="ARBA" id="ARBA00022840"/>
    </source>
</evidence>
<reference evidence="10 11" key="1">
    <citation type="journal article" date="2014" name="Genome Announc.">
        <title>Draft genome sequence of the pathogenic fungus Scedosporium apiospermum.</title>
        <authorList>
            <person name="Vandeputte P."/>
            <person name="Ghamrawi S."/>
            <person name="Rechenmann M."/>
            <person name="Iltis A."/>
            <person name="Giraud S."/>
            <person name="Fleury M."/>
            <person name="Thornton C."/>
            <person name="Delhaes L."/>
            <person name="Meyer W."/>
            <person name="Papon N."/>
            <person name="Bouchara J.P."/>
        </authorList>
    </citation>
    <scope>NUCLEOTIDE SEQUENCE [LARGE SCALE GENOMIC DNA]</scope>
    <source>
        <strain evidence="10 11">IHEM 14462</strain>
    </source>
</reference>
<sequence>MSPDLALQFCPGDGSLEIEHIYDYEPGGHHPVRLGDTFGDAGRYRVIHKLGSGGFATVWLCQDMTVTETPGYWALKIVVAARRRI</sequence>
<feature type="binding site" evidence="9">
    <location>
        <position position="76"/>
    </location>
    <ligand>
        <name>ATP</name>
        <dbReference type="ChEBI" id="CHEBI:30616"/>
    </ligand>
</feature>
<gene>
    <name evidence="10" type="ORF">SAPIO_CDS9292</name>
</gene>
<dbReference type="GeneID" id="27728364"/>
<comment type="catalytic activity">
    <reaction evidence="7">
        <text>L-threonyl-[protein] + ATP = O-phospho-L-threonyl-[protein] + ADP + H(+)</text>
        <dbReference type="Rhea" id="RHEA:46608"/>
        <dbReference type="Rhea" id="RHEA-COMP:11060"/>
        <dbReference type="Rhea" id="RHEA-COMP:11605"/>
        <dbReference type="ChEBI" id="CHEBI:15378"/>
        <dbReference type="ChEBI" id="CHEBI:30013"/>
        <dbReference type="ChEBI" id="CHEBI:30616"/>
        <dbReference type="ChEBI" id="CHEBI:61977"/>
        <dbReference type="ChEBI" id="CHEBI:456216"/>
        <dbReference type="EC" id="2.7.11.1"/>
    </reaction>
</comment>
<dbReference type="GO" id="GO:0004674">
    <property type="term" value="F:protein serine/threonine kinase activity"/>
    <property type="evidence" value="ECO:0007669"/>
    <property type="project" value="UniProtKB-KW"/>
</dbReference>
<dbReference type="PANTHER" id="PTHR47634:SF9">
    <property type="entry name" value="PROTEIN KINASE DOMAIN-CONTAINING PROTEIN-RELATED"/>
    <property type="match status" value="1"/>
</dbReference>
<proteinExistence type="predicted"/>
<organism evidence="10 11">
    <name type="scientific">Pseudallescheria apiosperma</name>
    <name type="common">Scedosporium apiospermum</name>
    <dbReference type="NCBI Taxonomy" id="563466"/>
    <lineage>
        <taxon>Eukaryota</taxon>
        <taxon>Fungi</taxon>
        <taxon>Dikarya</taxon>
        <taxon>Ascomycota</taxon>
        <taxon>Pezizomycotina</taxon>
        <taxon>Sordariomycetes</taxon>
        <taxon>Hypocreomycetidae</taxon>
        <taxon>Microascales</taxon>
        <taxon>Microascaceae</taxon>
        <taxon>Scedosporium</taxon>
    </lineage>
</organism>
<dbReference type="GO" id="GO:0005524">
    <property type="term" value="F:ATP binding"/>
    <property type="evidence" value="ECO:0007669"/>
    <property type="project" value="UniProtKB-UniRule"/>
</dbReference>
<dbReference type="Proteomes" id="UP000028545">
    <property type="component" value="Unassembled WGS sequence"/>
</dbReference>
<evidence type="ECO:0000256" key="3">
    <source>
        <dbReference type="ARBA" id="ARBA00022679"/>
    </source>
</evidence>
<evidence type="ECO:0000256" key="4">
    <source>
        <dbReference type="ARBA" id="ARBA00022741"/>
    </source>
</evidence>
<dbReference type="GO" id="GO:0005737">
    <property type="term" value="C:cytoplasm"/>
    <property type="evidence" value="ECO:0007669"/>
    <property type="project" value="TreeGrafter"/>
</dbReference>
<keyword evidence="4 9" id="KW-0547">Nucleotide-binding</keyword>
<accession>A0A084FYR9</accession>
<dbReference type="RefSeq" id="XP_016640030.1">
    <property type="nucleotide sequence ID" value="XM_016790727.1"/>
</dbReference>
<evidence type="ECO:0000313" key="11">
    <source>
        <dbReference type="Proteomes" id="UP000028545"/>
    </source>
</evidence>
<keyword evidence="3" id="KW-0808">Transferase</keyword>